<dbReference type="Pfam" id="PF02996">
    <property type="entry name" value="Prefoldin"/>
    <property type="match status" value="1"/>
</dbReference>
<proteinExistence type="inferred from homology"/>
<dbReference type="OrthoDB" id="10267474at2759"/>
<dbReference type="GO" id="GO:1990115">
    <property type="term" value="P:RNA polymerase III assembly"/>
    <property type="evidence" value="ECO:0007669"/>
    <property type="project" value="TreeGrafter"/>
</dbReference>
<dbReference type="GO" id="GO:0006457">
    <property type="term" value="P:protein folding"/>
    <property type="evidence" value="ECO:0007669"/>
    <property type="project" value="InterPro"/>
</dbReference>
<dbReference type="Proteomes" id="UP000094236">
    <property type="component" value="Unassembled WGS sequence"/>
</dbReference>
<dbReference type="GO" id="GO:0051286">
    <property type="term" value="C:cell tip"/>
    <property type="evidence" value="ECO:0007669"/>
    <property type="project" value="EnsemblFungi"/>
</dbReference>
<dbReference type="PANTHER" id="PTHR12674:SF2">
    <property type="entry name" value="PREFOLDIN SUBUNIT 5"/>
    <property type="match status" value="1"/>
</dbReference>
<dbReference type="STRING" id="669874.A0A1E4TQJ4"/>
<dbReference type="GO" id="GO:0005737">
    <property type="term" value="C:cytoplasm"/>
    <property type="evidence" value="ECO:0007669"/>
    <property type="project" value="EnsemblFungi"/>
</dbReference>
<dbReference type="SUPFAM" id="SSF46579">
    <property type="entry name" value="Prefoldin"/>
    <property type="match status" value="1"/>
</dbReference>
<dbReference type="GO" id="GO:0015631">
    <property type="term" value="F:tubulin binding"/>
    <property type="evidence" value="ECO:0007669"/>
    <property type="project" value="EnsemblFungi"/>
</dbReference>
<dbReference type="GO" id="GO:0016272">
    <property type="term" value="C:prefoldin complex"/>
    <property type="evidence" value="ECO:0007669"/>
    <property type="project" value="EnsemblFungi"/>
</dbReference>
<dbReference type="AlphaFoldDB" id="A0A1E4TQJ4"/>
<dbReference type="EMBL" id="KV454017">
    <property type="protein sequence ID" value="ODV93948.1"/>
    <property type="molecule type" value="Genomic_DNA"/>
</dbReference>
<dbReference type="GO" id="GO:1990114">
    <property type="term" value="P:RNA polymerase II core complex assembly"/>
    <property type="evidence" value="ECO:0007669"/>
    <property type="project" value="TreeGrafter"/>
</dbReference>
<keyword evidence="4" id="KW-1185">Reference proteome</keyword>
<dbReference type="GO" id="GO:0007021">
    <property type="term" value="P:tubulin complex assembly"/>
    <property type="evidence" value="ECO:0007669"/>
    <property type="project" value="EnsemblFungi"/>
</dbReference>
<dbReference type="PANTHER" id="PTHR12674">
    <property type="entry name" value="PREFOLDIN SUBUNIT 5"/>
    <property type="match status" value="1"/>
</dbReference>
<dbReference type="GO" id="GO:0032968">
    <property type="term" value="P:positive regulation of transcription elongation by RNA polymerase II"/>
    <property type="evidence" value="ECO:0007669"/>
    <property type="project" value="EnsemblFungi"/>
</dbReference>
<name>A0A1E4TQJ4_PACTA</name>
<dbReference type="GO" id="GO:1990113">
    <property type="term" value="P:RNA polymerase I assembly"/>
    <property type="evidence" value="ECO:0007669"/>
    <property type="project" value="TreeGrafter"/>
</dbReference>
<organism evidence="3 4">
    <name type="scientific">Pachysolen tannophilus NRRL Y-2460</name>
    <dbReference type="NCBI Taxonomy" id="669874"/>
    <lineage>
        <taxon>Eukaryota</taxon>
        <taxon>Fungi</taxon>
        <taxon>Dikarya</taxon>
        <taxon>Ascomycota</taxon>
        <taxon>Saccharomycotina</taxon>
        <taxon>Pichiomycetes</taxon>
        <taxon>Pachysolenaceae</taxon>
        <taxon>Pachysolen</taxon>
    </lineage>
</organism>
<evidence type="ECO:0000313" key="3">
    <source>
        <dbReference type="EMBL" id="ODV93948.1"/>
    </source>
</evidence>
<reference evidence="4" key="1">
    <citation type="submission" date="2016-05" db="EMBL/GenBank/DDBJ databases">
        <title>Comparative genomics of biotechnologically important yeasts.</title>
        <authorList>
            <consortium name="DOE Joint Genome Institute"/>
            <person name="Riley R."/>
            <person name="Haridas S."/>
            <person name="Wolfe K.H."/>
            <person name="Lopes M.R."/>
            <person name="Hittinger C.T."/>
            <person name="Goker M."/>
            <person name="Salamov A."/>
            <person name="Wisecaver J."/>
            <person name="Long T.M."/>
            <person name="Aerts A.L."/>
            <person name="Barry K."/>
            <person name="Choi C."/>
            <person name="Clum A."/>
            <person name="Coughlan A.Y."/>
            <person name="Deshpande S."/>
            <person name="Douglass A.P."/>
            <person name="Hanson S.J."/>
            <person name="Klenk H.-P."/>
            <person name="Labutti K."/>
            <person name="Lapidus A."/>
            <person name="Lindquist E."/>
            <person name="Lipzen A."/>
            <person name="Meier-Kolthoff J.P."/>
            <person name="Ohm R.A."/>
            <person name="Otillar R.P."/>
            <person name="Pangilinan J."/>
            <person name="Peng Y."/>
            <person name="Rokas A."/>
            <person name="Rosa C.A."/>
            <person name="Scheuner C."/>
            <person name="Sibirny A.A."/>
            <person name="Slot J.C."/>
            <person name="Stielow J.B."/>
            <person name="Sun H."/>
            <person name="Kurtzman C.P."/>
            <person name="Blackwell M."/>
            <person name="Grigoriev I.V."/>
            <person name="Jeffries T.W."/>
        </authorList>
    </citation>
    <scope>NUCLEOTIDE SEQUENCE [LARGE SCALE GENOMIC DNA]</scope>
    <source>
        <strain evidence="4">NRRL Y-2460</strain>
    </source>
</reference>
<dbReference type="Gene3D" id="1.10.287.370">
    <property type="match status" value="1"/>
</dbReference>
<feature type="coiled-coil region" evidence="2">
    <location>
        <begin position="93"/>
        <end position="145"/>
    </location>
</feature>
<dbReference type="InterPro" id="IPR011599">
    <property type="entry name" value="PFD_alpha_archaea"/>
</dbReference>
<gene>
    <name evidence="3" type="ORF">PACTADRAFT_46040</name>
</gene>
<dbReference type="HAMAP" id="MF_00308">
    <property type="entry name" value="PfdA"/>
    <property type="match status" value="1"/>
</dbReference>
<evidence type="ECO:0000256" key="2">
    <source>
        <dbReference type="SAM" id="Coils"/>
    </source>
</evidence>
<evidence type="ECO:0008006" key="5">
    <source>
        <dbReference type="Google" id="ProtNLM"/>
    </source>
</evidence>
<dbReference type="CDD" id="cd23157">
    <property type="entry name" value="Prefoldin_5"/>
    <property type="match status" value="1"/>
</dbReference>
<dbReference type="NCBIfam" id="TIGR00293">
    <property type="entry name" value="prefoldin subunit alpha"/>
    <property type="match status" value="1"/>
</dbReference>
<dbReference type="GO" id="GO:0032153">
    <property type="term" value="C:cell division site"/>
    <property type="evidence" value="ECO:0007669"/>
    <property type="project" value="EnsemblFungi"/>
</dbReference>
<dbReference type="InterPro" id="IPR009053">
    <property type="entry name" value="Prefoldin"/>
</dbReference>
<accession>A0A1E4TQJ4</accession>
<sequence>MKKIDLTSLPPENLIELQKNLKSELEHFNASLQALSTASQKFKECINNIQQLSNVGFADKGILVPLSPSLYIPGKVKDGQRFMVDIGTGYYIEKNAEQSVEFYNKRISKLKENSEQLNKTIQEKYDLLNKVQQVLNIRVQELQQQQLHL</sequence>
<dbReference type="GO" id="GO:0051082">
    <property type="term" value="F:unfolded protein binding"/>
    <property type="evidence" value="ECO:0007669"/>
    <property type="project" value="InterPro"/>
</dbReference>
<dbReference type="InterPro" id="IPR004127">
    <property type="entry name" value="Prefoldin_subunit_alpha"/>
</dbReference>
<evidence type="ECO:0000313" key="4">
    <source>
        <dbReference type="Proteomes" id="UP000094236"/>
    </source>
</evidence>
<protein>
    <recommendedName>
        <fullName evidence="5">Prefoldin, alpha subunit</fullName>
    </recommendedName>
</protein>
<evidence type="ECO:0000256" key="1">
    <source>
        <dbReference type="ARBA" id="ARBA00010048"/>
    </source>
</evidence>
<keyword evidence="2" id="KW-0175">Coiled coil</keyword>
<comment type="similarity">
    <text evidence="1">Belongs to the prefoldin subunit alpha family.</text>
</comment>